<evidence type="ECO:0000313" key="1">
    <source>
        <dbReference type="EMBL" id="TMW67640.1"/>
    </source>
</evidence>
<gene>
    <name evidence="1" type="ORF">Poli38472_011260</name>
</gene>
<dbReference type="Proteomes" id="UP000794436">
    <property type="component" value="Unassembled WGS sequence"/>
</dbReference>
<dbReference type="OrthoDB" id="60251at2759"/>
<reference evidence="1" key="1">
    <citation type="submission" date="2019-03" db="EMBL/GenBank/DDBJ databases">
        <title>Long read genome sequence of the mycoparasitic Pythium oligandrum ATCC 38472 isolated from sugarbeet rhizosphere.</title>
        <authorList>
            <person name="Gaulin E."/>
        </authorList>
    </citation>
    <scope>NUCLEOTIDE SEQUENCE</scope>
    <source>
        <strain evidence="1">ATCC 38472_TT</strain>
    </source>
</reference>
<comment type="caution">
    <text evidence="1">The sequence shown here is derived from an EMBL/GenBank/DDBJ whole genome shotgun (WGS) entry which is preliminary data.</text>
</comment>
<accession>A0A8K1CRY5</accession>
<protein>
    <submittedName>
        <fullName evidence="1">Uncharacterized protein</fullName>
    </submittedName>
</protein>
<name>A0A8K1CRY5_PYTOL</name>
<dbReference type="AlphaFoldDB" id="A0A8K1CRY5"/>
<evidence type="ECO:0000313" key="2">
    <source>
        <dbReference type="Proteomes" id="UP000794436"/>
    </source>
</evidence>
<keyword evidence="2" id="KW-1185">Reference proteome</keyword>
<sequence>MWMPDNAFEECAGHFWGIHGTRDYMRAKFAYLETMMALGTPTSLTEALKEGLDCLRLCRADNLGVREHVSAIYVRLGRLQEGYDFIKWWATCDPDGRYDWGDMSLPYLTIKNADMTESVSCFERAYSLPHFGALTFIKFYAAQSLSDLIGAETASEKLPGGLESAVSTFLPFSEAASKSKSTQKLREKVSAQAKKAFGMAHKHNKHYWKAMLHPDEFMNQPPPQYISQGSMVEARSAFEHIFPAWHATPGGLDFIRQNLQ</sequence>
<proteinExistence type="predicted"/>
<dbReference type="EMBL" id="SPLM01000004">
    <property type="protein sequence ID" value="TMW67640.1"/>
    <property type="molecule type" value="Genomic_DNA"/>
</dbReference>
<organism evidence="1 2">
    <name type="scientific">Pythium oligandrum</name>
    <name type="common">Mycoparasitic fungus</name>
    <dbReference type="NCBI Taxonomy" id="41045"/>
    <lineage>
        <taxon>Eukaryota</taxon>
        <taxon>Sar</taxon>
        <taxon>Stramenopiles</taxon>
        <taxon>Oomycota</taxon>
        <taxon>Peronosporomycetes</taxon>
        <taxon>Pythiales</taxon>
        <taxon>Pythiaceae</taxon>
        <taxon>Pythium</taxon>
    </lineage>
</organism>